<evidence type="ECO:0000256" key="9">
    <source>
        <dbReference type="ARBA" id="ARBA00032183"/>
    </source>
</evidence>
<dbReference type="InterPro" id="IPR042618">
    <property type="entry name" value="IQCG"/>
</dbReference>
<dbReference type="PROSITE" id="PS50096">
    <property type="entry name" value="IQ"/>
    <property type="match status" value="1"/>
</dbReference>
<comment type="caution">
    <text evidence="11">The sequence shown here is derived from an EMBL/GenBank/DDBJ whole genome shotgun (WGS) entry which is preliminary data.</text>
</comment>
<reference evidence="11" key="1">
    <citation type="submission" date="2019-11" db="EMBL/GenBank/DDBJ databases">
        <title>The nuclear and mitochondrial genomes of Frieseomelitta varia - a highly eusocial stingless bee (Meliponini) with a permanently sterile worker caste.</title>
        <authorList>
            <person name="Freitas F.C.P."/>
            <person name="Lourenco A.P."/>
            <person name="Nunes F.M.F."/>
            <person name="Paschoal A.R."/>
            <person name="Abreu F.C.P."/>
            <person name="Barbin F.O."/>
            <person name="Bataglia L."/>
            <person name="Cardoso-Junior C.A.M."/>
            <person name="Cervoni M.S."/>
            <person name="Silva S.R."/>
            <person name="Dalarmi F."/>
            <person name="Del Lama M.A."/>
            <person name="Depintor T.S."/>
            <person name="Ferreira K.M."/>
            <person name="Goria P.S."/>
            <person name="Jaskot M.C."/>
            <person name="Lago D.C."/>
            <person name="Luna-Lucena D."/>
            <person name="Moda L.M."/>
            <person name="Nascimento L."/>
            <person name="Pedrino M."/>
            <person name="Rabico F.O."/>
            <person name="Sanches F.C."/>
            <person name="Santos D.E."/>
            <person name="Santos C.G."/>
            <person name="Vieira J."/>
            <person name="Lopes T.F."/>
            <person name="Barchuk A.R."/>
            <person name="Hartfelder K."/>
            <person name="Simoes Z.L.P."/>
            <person name="Bitondi M.M.G."/>
            <person name="Pinheiro D.G."/>
        </authorList>
    </citation>
    <scope>NUCLEOTIDE SEQUENCE</scope>
    <source>
        <strain evidence="11">USP_RPSP 00005682</strain>
        <tissue evidence="11">Whole individual</tissue>
    </source>
</reference>
<evidence type="ECO:0000256" key="2">
    <source>
        <dbReference type="ARBA" id="ARBA00008222"/>
    </source>
</evidence>
<dbReference type="SMART" id="SM00015">
    <property type="entry name" value="IQ"/>
    <property type="match status" value="1"/>
</dbReference>
<dbReference type="EMBL" id="WNWW01000584">
    <property type="protein sequence ID" value="KAF3423161.1"/>
    <property type="molecule type" value="Genomic_DNA"/>
</dbReference>
<evidence type="ECO:0000256" key="10">
    <source>
        <dbReference type="SAM" id="Coils"/>
    </source>
</evidence>
<organism evidence="11 12">
    <name type="scientific">Frieseomelitta varia</name>
    <dbReference type="NCBI Taxonomy" id="561572"/>
    <lineage>
        <taxon>Eukaryota</taxon>
        <taxon>Metazoa</taxon>
        <taxon>Ecdysozoa</taxon>
        <taxon>Arthropoda</taxon>
        <taxon>Hexapoda</taxon>
        <taxon>Insecta</taxon>
        <taxon>Pterygota</taxon>
        <taxon>Neoptera</taxon>
        <taxon>Endopterygota</taxon>
        <taxon>Hymenoptera</taxon>
        <taxon>Apocrita</taxon>
        <taxon>Aculeata</taxon>
        <taxon>Apoidea</taxon>
        <taxon>Anthophila</taxon>
        <taxon>Apidae</taxon>
        <taxon>Frieseomelitta</taxon>
    </lineage>
</organism>
<evidence type="ECO:0000256" key="6">
    <source>
        <dbReference type="ARBA" id="ARBA00023069"/>
    </source>
</evidence>
<proteinExistence type="inferred from homology"/>
<evidence type="ECO:0000256" key="8">
    <source>
        <dbReference type="ARBA" id="ARBA00023273"/>
    </source>
</evidence>
<dbReference type="Gene3D" id="1.20.5.190">
    <property type="match status" value="1"/>
</dbReference>
<dbReference type="InterPro" id="IPR000048">
    <property type="entry name" value="IQ_motif_EF-hand-BS"/>
</dbReference>
<keyword evidence="5" id="KW-0282">Flagellum</keyword>
<dbReference type="GO" id="GO:0044782">
    <property type="term" value="P:cilium organization"/>
    <property type="evidence" value="ECO:0007669"/>
    <property type="project" value="TreeGrafter"/>
</dbReference>
<name>A0A833VLK4_9HYME</name>
<comment type="subcellular location">
    <subcellularLocation>
        <location evidence="1">Cytoplasm</location>
        <location evidence="1">Cytoskeleton</location>
        <location evidence="1">Flagellum axoneme</location>
    </subcellularLocation>
</comment>
<sequence>MATLAADGSSRFSPAERPAILAALEEFTNALAIYHSTLRKPTENDNDILVDCLPLDTENLKVLNPEEIIRIQDAKEQAISKKIYENSLYMRKIMEKLKEEIRDHGTFEVLTKEIEEITTRQKEEEALLEEQERLRNAAAELQKTIAEKKLANEQEKRRILNELTEEQRNVEKLKLIADTELEYVTEWEKARYEQNSLRSDMEVEELEKILDKWRIREKNEQRVHAELTRFLTQETASLEEKTKEWEERYARETKTYEKEIRQLRIEIETRRKELDELKEEYRSNQEFIDTYLAKKEALQKEKERQELMQKSAIKIQAWWRGVMVRRKLGPYRPTEKKKKRQAKTKK</sequence>
<evidence type="ECO:0000313" key="12">
    <source>
        <dbReference type="Proteomes" id="UP000655588"/>
    </source>
</evidence>
<evidence type="ECO:0000256" key="4">
    <source>
        <dbReference type="ARBA" id="ARBA00022490"/>
    </source>
</evidence>
<keyword evidence="10" id="KW-0175">Coiled coil</keyword>
<feature type="coiled-coil region" evidence="10">
    <location>
        <begin position="114"/>
        <end position="176"/>
    </location>
</feature>
<evidence type="ECO:0000256" key="3">
    <source>
        <dbReference type="ARBA" id="ARBA00013738"/>
    </source>
</evidence>
<dbReference type="Pfam" id="PF00612">
    <property type="entry name" value="IQ"/>
    <property type="match status" value="1"/>
</dbReference>
<dbReference type="PANTHER" id="PTHR14871">
    <property type="entry name" value="DYNEIN REGULATORY COMPLEX PROTEIN 9"/>
    <property type="match status" value="1"/>
</dbReference>
<comment type="similarity">
    <text evidence="2">Belongs to the DRC9 family.</text>
</comment>
<dbReference type="PANTHER" id="PTHR14871:SF1">
    <property type="entry name" value="DYNEIN REGULATORY COMPLEX PROTEIN 9"/>
    <property type="match status" value="1"/>
</dbReference>
<accession>A0A833VLK4</accession>
<keyword evidence="4" id="KW-0963">Cytoplasm</keyword>
<keyword evidence="12" id="KW-1185">Reference proteome</keyword>
<dbReference type="AlphaFoldDB" id="A0A833VLK4"/>
<keyword evidence="6" id="KW-0969">Cilium</keyword>
<evidence type="ECO:0000256" key="5">
    <source>
        <dbReference type="ARBA" id="ARBA00022846"/>
    </source>
</evidence>
<dbReference type="CDD" id="cd23766">
    <property type="entry name" value="IQCG"/>
    <property type="match status" value="1"/>
</dbReference>
<keyword evidence="8" id="KW-0966">Cell projection</keyword>
<evidence type="ECO:0000313" key="11">
    <source>
        <dbReference type="EMBL" id="KAF3423161.1"/>
    </source>
</evidence>
<evidence type="ECO:0000256" key="7">
    <source>
        <dbReference type="ARBA" id="ARBA00023212"/>
    </source>
</evidence>
<dbReference type="Proteomes" id="UP000655588">
    <property type="component" value="Unassembled WGS sequence"/>
</dbReference>
<evidence type="ECO:0000256" key="1">
    <source>
        <dbReference type="ARBA" id="ARBA00004611"/>
    </source>
</evidence>
<feature type="coiled-coil region" evidence="10">
    <location>
        <begin position="203"/>
        <end position="308"/>
    </location>
</feature>
<dbReference type="OrthoDB" id="10254713at2759"/>
<protein>
    <recommendedName>
        <fullName evidence="3">Dynein regulatory complex protein 9</fullName>
    </recommendedName>
    <alternativeName>
        <fullName evidence="9">IQ domain-containing protein G</fullName>
    </alternativeName>
</protein>
<dbReference type="GO" id="GO:0005737">
    <property type="term" value="C:cytoplasm"/>
    <property type="evidence" value="ECO:0007669"/>
    <property type="project" value="TreeGrafter"/>
</dbReference>
<gene>
    <name evidence="11" type="ORF">E2986_04871</name>
</gene>
<dbReference type="GO" id="GO:0031514">
    <property type="term" value="C:motile cilium"/>
    <property type="evidence" value="ECO:0007669"/>
    <property type="project" value="TreeGrafter"/>
</dbReference>
<keyword evidence="7" id="KW-0206">Cytoskeleton</keyword>